<keyword evidence="1" id="KW-0472">Membrane</keyword>
<comment type="caution">
    <text evidence="5">The sequence shown here is derived from an EMBL/GenBank/DDBJ whole genome shotgun (WGS) entry which is preliminary data.</text>
</comment>
<feature type="transmembrane region" description="Helical" evidence="1">
    <location>
        <begin position="253"/>
        <end position="274"/>
    </location>
</feature>
<dbReference type="GO" id="GO:0005886">
    <property type="term" value="C:plasma membrane"/>
    <property type="evidence" value="ECO:0007669"/>
    <property type="project" value="UniProtKB-SubCell"/>
</dbReference>
<reference evidence="5 6" key="1">
    <citation type="submission" date="2020-04" db="EMBL/GenBank/DDBJ databases">
        <title>MicrobeNet Type strains.</title>
        <authorList>
            <person name="Nicholson A.C."/>
        </authorList>
    </citation>
    <scope>NUCLEOTIDE SEQUENCE [LARGE SCALE GENOMIC DNA]</scope>
    <source>
        <strain evidence="5 6">ATCC 700355</strain>
    </source>
</reference>
<name>A0A7X6RDM1_9CORY</name>
<dbReference type="InterPro" id="IPR032421">
    <property type="entry name" value="PMT_4TMC"/>
</dbReference>
<sequence>MEWPGSDTSGIPASVTTRTVPARAASRSSRALESSLWSKLDTTRPEISTPSAAASARVRRVSSAAITSAAASACASLGDASAALPSGVAASTTPVGRICVWSSCSANIPREHTRKALVFCVVTTIASTPNPSGPPAGPDAASPESTRTVRPARPAPQAPVTVPWTRRDTVATSVIGVLALLTRFIGLFQPTSSGTPVFDEKHYVPQAWDMVRSWFNPVLGGIESNPGFGLVVHPPLGKQLLAVGESLFGYTPYGWRIMTGLFGTAVIVFVFLLARRVSQSTNIALVAGIIALFDGVLLVSAKFGMLDIFQVLFVVMAAWTLAGDMREVHHRWHDAWLTGALDGTGPFGPRVGFRWWRFATGVLLGLSLSVKWSGLYYIMFFGLLSSFWDLFLRRRYGVEKPIAGTLLRDVPSALASIVLVPALLYLWSWRAWFASETSVYRHSLSDGTIADSDWPWLANLPEPIAGWFYYHFSVLDFHASLTSSSGHSHPWDSKPWAWLVAARPILYYSATDLDCFVAPGDGTCREMIYLFGTPAIWWLTVPVLLWACWVWLTRKDFRVIVPVIAFAAGFFPWLAAFDRQMYFFYATALVPFTAVLLALAVGNVSKLGGPVKWPWLRKVAGFEMRRGQLAAVIYIALVVASFIYWSPIFYGFRIPDAWYHSIMWLPSWK</sequence>
<feature type="compositionally biased region" description="Low complexity" evidence="2">
    <location>
        <begin position="13"/>
        <end position="29"/>
    </location>
</feature>
<feature type="compositionally biased region" description="Polar residues" evidence="2">
    <location>
        <begin position="1"/>
        <end position="11"/>
    </location>
</feature>
<comment type="subcellular location">
    <subcellularLocation>
        <location evidence="1">Cell membrane</location>
    </subcellularLocation>
</comment>
<comment type="similarity">
    <text evidence="1">Belongs to the glycosyltransferase 39 family.</text>
</comment>
<evidence type="ECO:0000313" key="6">
    <source>
        <dbReference type="Proteomes" id="UP000554284"/>
    </source>
</evidence>
<keyword evidence="1" id="KW-0328">Glycosyltransferase</keyword>
<dbReference type="Proteomes" id="UP000554284">
    <property type="component" value="Unassembled WGS sequence"/>
</dbReference>
<dbReference type="PANTHER" id="PTHR10050">
    <property type="entry name" value="DOLICHYL-PHOSPHATE-MANNOSE--PROTEIN MANNOSYLTRANSFERASE"/>
    <property type="match status" value="1"/>
</dbReference>
<feature type="transmembrane region" description="Helical" evidence="1">
    <location>
        <begin position="559"/>
        <end position="576"/>
    </location>
</feature>
<comment type="function">
    <text evidence="1">Protein O-mannosyltransferase that catalyzes the transfer of a single mannose residue from a polyprenol phospho-mannosyl lipidic donor to the hydroxyl group of selected serine and threonine residues in acceptor proteins.</text>
</comment>
<dbReference type="Pfam" id="PF16192">
    <property type="entry name" value="PMT_4TMC"/>
    <property type="match status" value="1"/>
</dbReference>
<comment type="pathway">
    <text evidence="1">Protein modification; protein glycosylation.</text>
</comment>
<feature type="transmembrane region" description="Helical" evidence="1">
    <location>
        <begin position="535"/>
        <end position="552"/>
    </location>
</feature>
<gene>
    <name evidence="5" type="ORF">HF989_00395</name>
</gene>
<dbReference type="Pfam" id="PF13231">
    <property type="entry name" value="PMT_2"/>
    <property type="match status" value="1"/>
</dbReference>
<feature type="domain" description="Protein O-mannosyl-transferase C-terminal four TM" evidence="4">
    <location>
        <begin position="466"/>
        <end position="668"/>
    </location>
</feature>
<feature type="transmembrane region" description="Helical" evidence="1">
    <location>
        <begin position="582"/>
        <end position="608"/>
    </location>
</feature>
<feature type="transmembrane region" description="Helical" evidence="1">
    <location>
        <begin position="629"/>
        <end position="650"/>
    </location>
</feature>
<dbReference type="PANTHER" id="PTHR10050:SF46">
    <property type="entry name" value="PROTEIN O-MANNOSYL-TRANSFERASE 2"/>
    <property type="match status" value="1"/>
</dbReference>
<dbReference type="InterPro" id="IPR038731">
    <property type="entry name" value="RgtA/B/C-like"/>
</dbReference>
<feature type="domain" description="Glycosyltransferase RgtA/B/C/D-like" evidence="3">
    <location>
        <begin position="233"/>
        <end position="343"/>
    </location>
</feature>
<evidence type="ECO:0000313" key="5">
    <source>
        <dbReference type="EMBL" id="NKY67847.1"/>
    </source>
</evidence>
<dbReference type="EMBL" id="JAAXPF010000001">
    <property type="protein sequence ID" value="NKY67847.1"/>
    <property type="molecule type" value="Genomic_DNA"/>
</dbReference>
<feature type="region of interest" description="Disordered" evidence="2">
    <location>
        <begin position="128"/>
        <end position="160"/>
    </location>
</feature>
<protein>
    <recommendedName>
        <fullName evidence="1">Polyprenol-phosphate-mannose--protein mannosyltransferase</fullName>
        <ecNumber evidence="1">2.4.1.-</ecNumber>
    </recommendedName>
</protein>
<accession>A0A7X6RDM1</accession>
<keyword evidence="1" id="KW-1133">Transmembrane helix</keyword>
<keyword evidence="1 5" id="KW-0808">Transferase</keyword>
<keyword evidence="1" id="KW-1003">Cell membrane</keyword>
<dbReference type="EC" id="2.4.1.-" evidence="1"/>
<evidence type="ECO:0000256" key="1">
    <source>
        <dbReference type="RuleBase" id="RU367007"/>
    </source>
</evidence>
<feature type="transmembrane region" description="Helical" evidence="1">
    <location>
        <begin position="305"/>
        <end position="322"/>
    </location>
</feature>
<evidence type="ECO:0000259" key="3">
    <source>
        <dbReference type="Pfam" id="PF13231"/>
    </source>
</evidence>
<feature type="compositionally biased region" description="Low complexity" evidence="2">
    <location>
        <begin position="138"/>
        <end position="152"/>
    </location>
</feature>
<dbReference type="GO" id="GO:0004169">
    <property type="term" value="F:dolichyl-phosphate-mannose-protein mannosyltransferase activity"/>
    <property type="evidence" value="ECO:0007669"/>
    <property type="project" value="UniProtKB-UniRule"/>
</dbReference>
<feature type="transmembrane region" description="Helical" evidence="1">
    <location>
        <begin position="413"/>
        <end position="432"/>
    </location>
</feature>
<feature type="transmembrane region" description="Helical" evidence="1">
    <location>
        <begin position="281"/>
        <end position="299"/>
    </location>
</feature>
<organism evidence="5 6">
    <name type="scientific">Corynebacterium mucifaciens</name>
    <dbReference type="NCBI Taxonomy" id="57171"/>
    <lineage>
        <taxon>Bacteria</taxon>
        <taxon>Bacillati</taxon>
        <taxon>Actinomycetota</taxon>
        <taxon>Actinomycetes</taxon>
        <taxon>Mycobacteriales</taxon>
        <taxon>Corynebacteriaceae</taxon>
        <taxon>Corynebacterium</taxon>
    </lineage>
</organism>
<dbReference type="AlphaFoldDB" id="A0A7X6RDM1"/>
<dbReference type="UniPathway" id="UPA00378"/>
<evidence type="ECO:0000259" key="4">
    <source>
        <dbReference type="Pfam" id="PF16192"/>
    </source>
</evidence>
<proteinExistence type="inferred from homology"/>
<keyword evidence="1" id="KW-0812">Transmembrane</keyword>
<dbReference type="InterPro" id="IPR027005">
    <property type="entry name" value="PMT-like"/>
</dbReference>
<feature type="region of interest" description="Disordered" evidence="2">
    <location>
        <begin position="1"/>
        <end position="29"/>
    </location>
</feature>
<evidence type="ECO:0000256" key="2">
    <source>
        <dbReference type="SAM" id="MobiDB-lite"/>
    </source>
</evidence>